<dbReference type="Pfam" id="PF02578">
    <property type="entry name" value="Cu-oxidase_4"/>
    <property type="match status" value="1"/>
</dbReference>
<dbReference type="GO" id="GO:0017061">
    <property type="term" value="F:S-methyl-5-thioadenosine phosphorylase activity"/>
    <property type="evidence" value="ECO:0007669"/>
    <property type="project" value="UniProtKB-EC"/>
</dbReference>
<dbReference type="Gene3D" id="3.60.140.10">
    <property type="entry name" value="CNF1/YfiH-like putative cysteine hydrolases"/>
    <property type="match status" value="1"/>
</dbReference>
<comment type="catalytic activity">
    <reaction evidence="1">
        <text>inosine + phosphate = alpha-D-ribose 1-phosphate + hypoxanthine</text>
        <dbReference type="Rhea" id="RHEA:27646"/>
        <dbReference type="ChEBI" id="CHEBI:17368"/>
        <dbReference type="ChEBI" id="CHEBI:17596"/>
        <dbReference type="ChEBI" id="CHEBI:43474"/>
        <dbReference type="ChEBI" id="CHEBI:57720"/>
        <dbReference type="EC" id="2.4.2.1"/>
    </reaction>
    <physiologicalReaction direction="left-to-right" evidence="1">
        <dbReference type="Rhea" id="RHEA:27647"/>
    </physiologicalReaction>
</comment>
<evidence type="ECO:0000256" key="9">
    <source>
        <dbReference type="ARBA" id="ARBA00049893"/>
    </source>
</evidence>
<comment type="similarity">
    <text evidence="2">Belongs to the purine nucleoside phosphorylase YfiH/LACC1 family.</text>
</comment>
<dbReference type="PANTHER" id="PTHR30616">
    <property type="entry name" value="UNCHARACTERIZED PROTEIN YFIH"/>
    <property type="match status" value="1"/>
</dbReference>
<organism evidence="10 11">
    <name type="scientific">Treponema peruense</name>
    <dbReference type="NCBI Taxonomy" id="2787628"/>
    <lineage>
        <taxon>Bacteria</taxon>
        <taxon>Pseudomonadati</taxon>
        <taxon>Spirochaetota</taxon>
        <taxon>Spirochaetia</taxon>
        <taxon>Spirochaetales</taxon>
        <taxon>Treponemataceae</taxon>
        <taxon>Treponema</taxon>
    </lineage>
</organism>
<comment type="catalytic activity">
    <reaction evidence="8">
        <text>adenosine + phosphate = alpha-D-ribose 1-phosphate + adenine</text>
        <dbReference type="Rhea" id="RHEA:27642"/>
        <dbReference type="ChEBI" id="CHEBI:16335"/>
        <dbReference type="ChEBI" id="CHEBI:16708"/>
        <dbReference type="ChEBI" id="CHEBI:43474"/>
        <dbReference type="ChEBI" id="CHEBI:57720"/>
        <dbReference type="EC" id="2.4.2.1"/>
    </reaction>
    <physiologicalReaction direction="left-to-right" evidence="8">
        <dbReference type="Rhea" id="RHEA:27643"/>
    </physiologicalReaction>
</comment>
<evidence type="ECO:0000256" key="4">
    <source>
        <dbReference type="ARBA" id="ARBA00022723"/>
    </source>
</evidence>
<dbReference type="InterPro" id="IPR011324">
    <property type="entry name" value="Cytotoxic_necrot_fac-like_cat"/>
</dbReference>
<dbReference type="Proteomes" id="UP000595224">
    <property type="component" value="Chromosome"/>
</dbReference>
<evidence type="ECO:0000313" key="10">
    <source>
        <dbReference type="EMBL" id="QQA02226.1"/>
    </source>
</evidence>
<dbReference type="GO" id="GO:0016787">
    <property type="term" value="F:hydrolase activity"/>
    <property type="evidence" value="ECO:0007669"/>
    <property type="project" value="UniProtKB-KW"/>
</dbReference>
<dbReference type="InterPro" id="IPR003730">
    <property type="entry name" value="Cu_polyphenol_OxRdtase"/>
</dbReference>
<proteinExistence type="inferred from homology"/>
<dbReference type="PANTHER" id="PTHR30616:SF2">
    <property type="entry name" value="PURINE NUCLEOSIDE PHOSPHORYLASE LACC1"/>
    <property type="match status" value="1"/>
</dbReference>
<keyword evidence="4" id="KW-0479">Metal-binding</keyword>
<reference evidence="10 11" key="1">
    <citation type="submission" date="2020-11" db="EMBL/GenBank/DDBJ databases">
        <title>Treponema Peruensis nv. sp., first commensal Treponema isolated from human feces.</title>
        <authorList>
            <person name="Belkhou C."/>
            <person name="Raes J."/>
        </authorList>
    </citation>
    <scope>NUCLEOTIDE SEQUENCE [LARGE SCALE GENOMIC DNA]</scope>
    <source>
        <strain evidence="10 11">RCC2812</strain>
    </source>
</reference>
<dbReference type="EMBL" id="CP064936">
    <property type="protein sequence ID" value="QQA02226.1"/>
    <property type="molecule type" value="Genomic_DNA"/>
</dbReference>
<gene>
    <name evidence="10" type="ORF">IWA51_05175</name>
</gene>
<keyword evidence="3" id="KW-0808">Transferase</keyword>
<keyword evidence="6" id="KW-0862">Zinc</keyword>
<dbReference type="KEGG" id="tper:IWA51_05175"/>
<sequence>MSLLSAGNMRFEWGMHNPAREKFLSENAGSSHKIAAVELIHSKTVYSVNSAQELNGLKGDGILTQNKALIPVVTVADCMPLFLCDPVRGVFGTLHSGWKGTGIVLEAVHTAVNVYGSSVKDICVVMGPHIHSCCYKVDDSRAALFSSEFGSESVATFSDGTKSLSLAAANLFLLRKAGVPDENICIRNECTCCDKRFGSFRRQTAGLPSDMPFCERKNYFTVQAAWTKWSD</sequence>
<evidence type="ECO:0000313" key="11">
    <source>
        <dbReference type="Proteomes" id="UP000595224"/>
    </source>
</evidence>
<dbReference type="GO" id="GO:0005507">
    <property type="term" value="F:copper ion binding"/>
    <property type="evidence" value="ECO:0007669"/>
    <property type="project" value="TreeGrafter"/>
</dbReference>
<keyword evidence="11" id="KW-1185">Reference proteome</keyword>
<evidence type="ECO:0000256" key="7">
    <source>
        <dbReference type="ARBA" id="ARBA00047989"/>
    </source>
</evidence>
<evidence type="ECO:0000256" key="1">
    <source>
        <dbReference type="ARBA" id="ARBA00000553"/>
    </source>
</evidence>
<comment type="catalytic activity">
    <reaction evidence="7">
        <text>adenosine + H2O + H(+) = inosine + NH4(+)</text>
        <dbReference type="Rhea" id="RHEA:24408"/>
        <dbReference type="ChEBI" id="CHEBI:15377"/>
        <dbReference type="ChEBI" id="CHEBI:15378"/>
        <dbReference type="ChEBI" id="CHEBI:16335"/>
        <dbReference type="ChEBI" id="CHEBI:17596"/>
        <dbReference type="ChEBI" id="CHEBI:28938"/>
        <dbReference type="EC" id="3.5.4.4"/>
    </reaction>
    <physiologicalReaction direction="left-to-right" evidence="7">
        <dbReference type="Rhea" id="RHEA:24409"/>
    </physiologicalReaction>
</comment>
<protein>
    <submittedName>
        <fullName evidence="10">Polyphenol oxidase family protein</fullName>
    </submittedName>
</protein>
<evidence type="ECO:0000256" key="5">
    <source>
        <dbReference type="ARBA" id="ARBA00022801"/>
    </source>
</evidence>
<evidence type="ECO:0000256" key="3">
    <source>
        <dbReference type="ARBA" id="ARBA00022679"/>
    </source>
</evidence>
<accession>A0A7T3RFN3</accession>
<dbReference type="AlphaFoldDB" id="A0A7T3RFN3"/>
<dbReference type="InterPro" id="IPR038371">
    <property type="entry name" value="Cu_polyphenol_OxRdtase_sf"/>
</dbReference>
<evidence type="ECO:0000256" key="6">
    <source>
        <dbReference type="ARBA" id="ARBA00022833"/>
    </source>
</evidence>
<keyword evidence="5" id="KW-0378">Hydrolase</keyword>
<comment type="catalytic activity">
    <reaction evidence="9">
        <text>S-methyl-5'-thioadenosine + phosphate = 5-(methylsulfanyl)-alpha-D-ribose 1-phosphate + adenine</text>
        <dbReference type="Rhea" id="RHEA:11852"/>
        <dbReference type="ChEBI" id="CHEBI:16708"/>
        <dbReference type="ChEBI" id="CHEBI:17509"/>
        <dbReference type="ChEBI" id="CHEBI:43474"/>
        <dbReference type="ChEBI" id="CHEBI:58533"/>
        <dbReference type="EC" id="2.4.2.28"/>
    </reaction>
    <physiologicalReaction direction="left-to-right" evidence="9">
        <dbReference type="Rhea" id="RHEA:11853"/>
    </physiologicalReaction>
</comment>
<dbReference type="CDD" id="cd16833">
    <property type="entry name" value="YfiH"/>
    <property type="match status" value="1"/>
</dbReference>
<dbReference type="SUPFAM" id="SSF64438">
    <property type="entry name" value="CNF1/YfiH-like putative cysteine hydrolases"/>
    <property type="match status" value="1"/>
</dbReference>
<evidence type="ECO:0000256" key="8">
    <source>
        <dbReference type="ARBA" id="ARBA00048968"/>
    </source>
</evidence>
<evidence type="ECO:0000256" key="2">
    <source>
        <dbReference type="ARBA" id="ARBA00007353"/>
    </source>
</evidence>
<name>A0A7T3RFN3_9SPIR</name>